<evidence type="ECO:0000256" key="1">
    <source>
        <dbReference type="SAM" id="SignalP"/>
    </source>
</evidence>
<evidence type="ECO:0000313" key="2">
    <source>
        <dbReference type="EMBL" id="MBJ7550352.1"/>
    </source>
</evidence>
<organism evidence="2 3">
    <name type="scientific">Marinomonas ostreistagni</name>
    <dbReference type="NCBI Taxonomy" id="359209"/>
    <lineage>
        <taxon>Bacteria</taxon>
        <taxon>Pseudomonadati</taxon>
        <taxon>Pseudomonadota</taxon>
        <taxon>Gammaproteobacteria</taxon>
        <taxon>Oceanospirillales</taxon>
        <taxon>Oceanospirillaceae</taxon>
        <taxon>Marinomonas</taxon>
    </lineage>
</organism>
<dbReference type="Pfam" id="PF04338">
    <property type="entry name" value="DUF481"/>
    <property type="match status" value="1"/>
</dbReference>
<feature type="signal peptide" evidence="1">
    <location>
        <begin position="1"/>
        <end position="21"/>
    </location>
</feature>
<dbReference type="Proteomes" id="UP000598488">
    <property type="component" value="Unassembled WGS sequence"/>
</dbReference>
<evidence type="ECO:0000313" key="3">
    <source>
        <dbReference type="Proteomes" id="UP000598488"/>
    </source>
</evidence>
<sequence length="250" mass="27420">MKRALLPSIVAVSVSVSNLYAADTNLNLTTPPDEWSGSAELGMVLTTGNTDTQNLNGALNLTKESLKWRTDYSLSSLYSSSDSATTAEQYKGSVQANYKFDTEQFWYVRGSYEEDRFSGYRSKGSTSTGYGNRFWQHQDGSYLEASAGVGYRDYAIEDGADGNSDRGTFVRLSGTYENHFSPTSLFRQELNSEISTSGGNTVNESISSIQANIVDNLAMKLAYKVEYTSDVPAETDTTDTETTASVLYSF</sequence>
<dbReference type="EMBL" id="JAEMUH010000005">
    <property type="protein sequence ID" value="MBJ7550352.1"/>
    <property type="molecule type" value="Genomic_DNA"/>
</dbReference>
<dbReference type="RefSeq" id="WP_199461984.1">
    <property type="nucleotide sequence ID" value="NZ_JAEMUH010000005.1"/>
</dbReference>
<gene>
    <name evidence="2" type="ORF">JHD44_06635</name>
</gene>
<keyword evidence="1" id="KW-0732">Signal</keyword>
<dbReference type="InterPro" id="IPR007433">
    <property type="entry name" value="DUF481"/>
</dbReference>
<name>A0ABS0Z9M2_9GAMM</name>
<proteinExistence type="predicted"/>
<reference evidence="2 3" key="1">
    <citation type="submission" date="2020-12" db="EMBL/GenBank/DDBJ databases">
        <title>Comparative genome analysis of fungal antagonists Marinomonas ostreistagni 398 and M. spartinae 468.</title>
        <authorList>
            <person name="Fields J.L."/>
            <person name="Mavrodi O.V."/>
            <person name="Biber P.D."/>
            <person name="Indest K.J."/>
            <person name="Mavrodi D.V."/>
        </authorList>
    </citation>
    <scope>NUCLEOTIDE SEQUENCE [LARGE SCALE GENOMIC DNA]</scope>
    <source>
        <strain evidence="2 3">USM7</strain>
    </source>
</reference>
<protein>
    <submittedName>
        <fullName evidence="2">DUF481 domain-containing protein</fullName>
    </submittedName>
</protein>
<comment type="caution">
    <text evidence="2">The sequence shown here is derived from an EMBL/GenBank/DDBJ whole genome shotgun (WGS) entry which is preliminary data.</text>
</comment>
<accession>A0ABS0Z9M2</accession>
<keyword evidence="3" id="KW-1185">Reference proteome</keyword>
<feature type="chain" id="PRO_5045283380" evidence="1">
    <location>
        <begin position="22"/>
        <end position="250"/>
    </location>
</feature>